<feature type="transmembrane region" description="Helical" evidence="1">
    <location>
        <begin position="425"/>
        <end position="451"/>
    </location>
</feature>
<gene>
    <name evidence="2" type="ORF">AB1207_06285</name>
</gene>
<evidence type="ECO:0008006" key="4">
    <source>
        <dbReference type="Google" id="ProtNLM"/>
    </source>
</evidence>
<feature type="transmembrane region" description="Helical" evidence="1">
    <location>
        <begin position="73"/>
        <end position="93"/>
    </location>
</feature>
<reference evidence="2 3" key="1">
    <citation type="submission" date="2024-07" db="EMBL/GenBank/DDBJ databases">
        <authorList>
            <person name="Thanompreechachai J."/>
            <person name="Duangmal K."/>
        </authorList>
    </citation>
    <scope>NUCLEOTIDE SEQUENCE [LARGE SCALE GENOMIC DNA]</scope>
    <source>
        <strain evidence="2 3">KCTC 19886</strain>
    </source>
</reference>
<feature type="transmembrane region" description="Helical" evidence="1">
    <location>
        <begin position="472"/>
        <end position="496"/>
    </location>
</feature>
<feature type="transmembrane region" description="Helical" evidence="1">
    <location>
        <begin position="146"/>
        <end position="166"/>
    </location>
</feature>
<feature type="transmembrane region" description="Helical" evidence="1">
    <location>
        <begin position="247"/>
        <end position="269"/>
    </location>
</feature>
<evidence type="ECO:0000313" key="2">
    <source>
        <dbReference type="EMBL" id="MEW9264347.1"/>
    </source>
</evidence>
<organism evidence="2 3">
    <name type="scientific">Kineococcus endophyticus</name>
    <dbReference type="NCBI Taxonomy" id="1181883"/>
    <lineage>
        <taxon>Bacteria</taxon>
        <taxon>Bacillati</taxon>
        <taxon>Actinomycetota</taxon>
        <taxon>Actinomycetes</taxon>
        <taxon>Kineosporiales</taxon>
        <taxon>Kineosporiaceae</taxon>
        <taxon>Kineococcus</taxon>
    </lineage>
</organism>
<feature type="transmembrane region" description="Helical" evidence="1">
    <location>
        <begin position="348"/>
        <end position="367"/>
    </location>
</feature>
<accession>A0ABV3P4A4</accession>
<dbReference type="RefSeq" id="WP_367637017.1">
    <property type="nucleotide sequence ID" value="NZ_JBFNQN010000004.1"/>
</dbReference>
<dbReference type="EMBL" id="JBFNQN010000004">
    <property type="protein sequence ID" value="MEW9264347.1"/>
    <property type="molecule type" value="Genomic_DNA"/>
</dbReference>
<keyword evidence="1" id="KW-0472">Membrane</keyword>
<protein>
    <recommendedName>
        <fullName evidence="4">ABC-2 type transport system permease protein</fullName>
    </recommendedName>
</protein>
<feature type="transmembrane region" description="Helical" evidence="1">
    <location>
        <begin position="187"/>
        <end position="206"/>
    </location>
</feature>
<keyword evidence="1" id="KW-0812">Transmembrane</keyword>
<sequence length="544" mass="54738">MTATAEPAPATAQPGVGTFVRLKLTLLRNGFRRSPWQVVAFVLGAVWAAGVVALVGAGLVALRFSATDVAGPVVVGGGALLVLGWALVPLVAFGVDETLDPSRFATFGVQRRRLVPGLLVSGLLGLPGAVTVLLGAGAVVTFSRTPAATAFAVPALAVTVLTAVAASRMTTTAAAALLRRRRTRDALVVLGGLLLVSFGPLFNVVVGRASTGLAGLGRTVAGVAGWTPPGYGVAAAADAAAGRWGLAALRLLLALVVLALVVLVWAVALGPAGTGPAGQAAASAPADERRHPLLDRLPDTPVWAPVTAVAVRCARYWRRDPRYLVSAASLVVIPLLLVVLPLSQGGSVGLWPVAAGPAIAFVMGWSLHNDVAYDHSAFALHVATGLRGRDDRAGRVLAAGLWQLPLLLVAGVAGCLLTGRGDLLPAVVGVSLALFGASLGVSSVASALVPYPAPAPGANPFQTPKGASAATVGVQFGTSAATTVLALPTLVPAVVALVGPSWVGWIALPVGLVTGIVLPWVGIVQGGAVLDRRAPEVLARVSSS</sequence>
<keyword evidence="3" id="KW-1185">Reference proteome</keyword>
<feature type="transmembrane region" description="Helical" evidence="1">
    <location>
        <begin position="323"/>
        <end position="342"/>
    </location>
</feature>
<feature type="transmembrane region" description="Helical" evidence="1">
    <location>
        <begin position="396"/>
        <end position="419"/>
    </location>
</feature>
<feature type="transmembrane region" description="Helical" evidence="1">
    <location>
        <begin position="38"/>
        <end position="61"/>
    </location>
</feature>
<comment type="caution">
    <text evidence="2">The sequence shown here is derived from an EMBL/GenBank/DDBJ whole genome shotgun (WGS) entry which is preliminary data.</text>
</comment>
<dbReference type="Proteomes" id="UP001555826">
    <property type="component" value="Unassembled WGS sequence"/>
</dbReference>
<proteinExistence type="predicted"/>
<keyword evidence="1" id="KW-1133">Transmembrane helix</keyword>
<evidence type="ECO:0000256" key="1">
    <source>
        <dbReference type="SAM" id="Phobius"/>
    </source>
</evidence>
<feature type="transmembrane region" description="Helical" evidence="1">
    <location>
        <begin position="114"/>
        <end position="140"/>
    </location>
</feature>
<name>A0ABV3P4A4_9ACTN</name>
<feature type="transmembrane region" description="Helical" evidence="1">
    <location>
        <begin position="502"/>
        <end position="523"/>
    </location>
</feature>
<evidence type="ECO:0000313" key="3">
    <source>
        <dbReference type="Proteomes" id="UP001555826"/>
    </source>
</evidence>